<dbReference type="RefSeq" id="WP_233138500.1">
    <property type="nucleotide sequence ID" value="NZ_UHJL01000003.1"/>
</dbReference>
<evidence type="ECO:0000313" key="3">
    <source>
        <dbReference type="Proteomes" id="UP000255423"/>
    </source>
</evidence>
<name>A0A380S8M6_FIBSU</name>
<dbReference type="Gene3D" id="3.40.50.300">
    <property type="entry name" value="P-loop containing nucleotide triphosphate hydrolases"/>
    <property type="match status" value="1"/>
</dbReference>
<dbReference type="GO" id="GO:0006261">
    <property type="term" value="P:DNA-templated DNA replication"/>
    <property type="evidence" value="ECO:0007669"/>
    <property type="project" value="TreeGrafter"/>
</dbReference>
<dbReference type="AlphaFoldDB" id="A0A380S8M6"/>
<organism evidence="2 3">
    <name type="scientific">Fibrobacter succinogenes</name>
    <name type="common">Bacteroides succinogenes</name>
    <dbReference type="NCBI Taxonomy" id="833"/>
    <lineage>
        <taxon>Bacteria</taxon>
        <taxon>Pseudomonadati</taxon>
        <taxon>Fibrobacterota</taxon>
        <taxon>Fibrobacteria</taxon>
        <taxon>Fibrobacterales</taxon>
        <taxon>Fibrobacteraceae</taxon>
        <taxon>Fibrobacter</taxon>
    </lineage>
</organism>
<evidence type="ECO:0000313" key="2">
    <source>
        <dbReference type="EMBL" id="SUQ25068.1"/>
    </source>
</evidence>
<gene>
    <name evidence="2" type="ORF">SAMN05661053_2485</name>
</gene>
<dbReference type="InterPro" id="IPR027417">
    <property type="entry name" value="P-loop_NTPase"/>
</dbReference>
<dbReference type="InterPro" id="IPR050238">
    <property type="entry name" value="DNA_Rep/Repair_Clamp_Loader"/>
</dbReference>
<dbReference type="Proteomes" id="UP000255423">
    <property type="component" value="Unassembled WGS sequence"/>
</dbReference>
<accession>A0A380S8M6</accession>
<reference evidence="2 3" key="1">
    <citation type="submission" date="2017-08" db="EMBL/GenBank/DDBJ databases">
        <authorList>
            <person name="de Groot N.N."/>
        </authorList>
    </citation>
    <scope>NUCLEOTIDE SEQUENCE [LARGE SCALE GENOMIC DNA]</scope>
    <source>
        <strain evidence="2 3">HM2</strain>
    </source>
</reference>
<feature type="domain" description="AAA+ ATPase" evidence="1">
    <location>
        <begin position="33"/>
        <end position="216"/>
    </location>
</feature>
<dbReference type="SMART" id="SM00382">
    <property type="entry name" value="AAA"/>
    <property type="match status" value="1"/>
</dbReference>
<sequence>MVETEMIEYRLNGPASQERIRIRLMAALRENRFPQSILIDGPVGIGKKALAMEIAQALQCTNPSVRPCGNCFGCKMATDTGVTDNWVVPMEAKEASARNAADVSAGSSAKTIQDFKQAYIEEITKNPYRVDIFSAGAVISVELIRTMTASFAMKGDRVRVVIIAEADRMNDSAANAFLKTLEEVPPNTYFILTTSSREKLLQTIRSRCLALHLPPLTDEEVRQEAIRVGGEEFDESTLTDDVIGLAVGSPGMALYYAEHAKNWCPLAVDFIEKSLSQDYTDLFFKLEDSGLEDPAIVNRFLEVLSFLITDLLRRESGAPLRIPEATGSVNLERYPQVGASALEAALVSVQETMSRIASRRMAAVTCLQNLSLKLFEGYK</sequence>
<dbReference type="PANTHER" id="PTHR11669">
    <property type="entry name" value="REPLICATION FACTOR C / DNA POLYMERASE III GAMMA-TAU SUBUNIT"/>
    <property type="match status" value="1"/>
</dbReference>
<dbReference type="PANTHER" id="PTHR11669:SF8">
    <property type="entry name" value="DNA POLYMERASE III SUBUNIT DELTA"/>
    <property type="match status" value="1"/>
</dbReference>
<dbReference type="InterPro" id="IPR003593">
    <property type="entry name" value="AAA+_ATPase"/>
</dbReference>
<proteinExistence type="predicted"/>
<protein>
    <submittedName>
        <fullName evidence="2">DNA polymerase-3 subunit delta</fullName>
    </submittedName>
</protein>
<dbReference type="EMBL" id="UHJL01000003">
    <property type="protein sequence ID" value="SUQ25068.1"/>
    <property type="molecule type" value="Genomic_DNA"/>
</dbReference>
<evidence type="ECO:0000259" key="1">
    <source>
        <dbReference type="SMART" id="SM00382"/>
    </source>
</evidence>
<dbReference type="Pfam" id="PF13177">
    <property type="entry name" value="DNA_pol3_delta2"/>
    <property type="match status" value="1"/>
</dbReference>
<dbReference type="SUPFAM" id="SSF52540">
    <property type="entry name" value="P-loop containing nucleoside triphosphate hydrolases"/>
    <property type="match status" value="1"/>
</dbReference>